<proteinExistence type="predicted"/>
<dbReference type="EMBL" id="UINC01003359">
    <property type="protein sequence ID" value="SVA05626.1"/>
    <property type="molecule type" value="Genomic_DNA"/>
</dbReference>
<name>A0A381SNR6_9ZZZZ</name>
<organism evidence="2">
    <name type="scientific">marine metagenome</name>
    <dbReference type="NCBI Taxonomy" id="408172"/>
    <lineage>
        <taxon>unclassified sequences</taxon>
        <taxon>metagenomes</taxon>
        <taxon>ecological metagenomes</taxon>
    </lineage>
</organism>
<evidence type="ECO:0000256" key="1">
    <source>
        <dbReference type="SAM" id="MobiDB-lite"/>
    </source>
</evidence>
<feature type="region of interest" description="Disordered" evidence="1">
    <location>
        <begin position="32"/>
        <end position="56"/>
    </location>
</feature>
<evidence type="ECO:0000313" key="2">
    <source>
        <dbReference type="EMBL" id="SVA05626.1"/>
    </source>
</evidence>
<protein>
    <submittedName>
        <fullName evidence="2">Uncharacterized protein</fullName>
    </submittedName>
</protein>
<dbReference type="AlphaFoldDB" id="A0A381SNR6"/>
<accession>A0A381SNR6</accession>
<sequence length="76" mass="8442">MNLRVAGGIAGSIRVSGYLTQRRAHHTVLQFTQSNIGSTEPPKPSRTKQGNHPTPPTAYSWLLVCRLQLYYSSTRS</sequence>
<gene>
    <name evidence="2" type="ORF">METZ01_LOCUS58480</name>
</gene>
<reference evidence="2" key="1">
    <citation type="submission" date="2018-05" db="EMBL/GenBank/DDBJ databases">
        <authorList>
            <person name="Lanie J.A."/>
            <person name="Ng W.-L."/>
            <person name="Kazmierczak K.M."/>
            <person name="Andrzejewski T.M."/>
            <person name="Davidsen T.M."/>
            <person name="Wayne K.J."/>
            <person name="Tettelin H."/>
            <person name="Glass J.I."/>
            <person name="Rusch D."/>
            <person name="Podicherti R."/>
            <person name="Tsui H.-C.T."/>
            <person name="Winkler M.E."/>
        </authorList>
    </citation>
    <scope>NUCLEOTIDE SEQUENCE</scope>
</reference>